<organism evidence="1 2">
    <name type="scientific">Armillaria luteobubalina</name>
    <dbReference type="NCBI Taxonomy" id="153913"/>
    <lineage>
        <taxon>Eukaryota</taxon>
        <taxon>Fungi</taxon>
        <taxon>Dikarya</taxon>
        <taxon>Basidiomycota</taxon>
        <taxon>Agaricomycotina</taxon>
        <taxon>Agaricomycetes</taxon>
        <taxon>Agaricomycetidae</taxon>
        <taxon>Agaricales</taxon>
        <taxon>Marasmiineae</taxon>
        <taxon>Physalacriaceae</taxon>
        <taxon>Armillaria</taxon>
    </lineage>
</organism>
<proteinExistence type="predicted"/>
<comment type="caution">
    <text evidence="1">The sequence shown here is derived from an EMBL/GenBank/DDBJ whole genome shotgun (WGS) entry which is preliminary data.</text>
</comment>
<accession>A0AA39U0T5</accession>
<dbReference type="Gene3D" id="1.20.1280.50">
    <property type="match status" value="1"/>
</dbReference>
<gene>
    <name evidence="1" type="ORF">EDD18DRAFT_336347</name>
</gene>
<dbReference type="Proteomes" id="UP001175228">
    <property type="component" value="Unassembled WGS sequence"/>
</dbReference>
<dbReference type="EMBL" id="JAUEPU010000002">
    <property type="protein sequence ID" value="KAK0505406.1"/>
    <property type="molecule type" value="Genomic_DNA"/>
</dbReference>
<sequence length="261" mass="29863">MFTNSMWEPCSGCSCPNHHLPSCVFTVDRSLSNNPEWSHLTRSNNLPSQYEKTVLSTTIVEYYEQIQDIELAKSNFGAFSLALEAQIVVVSQKIEALREEHVRVVEAADEIRGLLSPIRWLPLEVLHHIFINTIDFPVPRTLIIYNAVKKDGRMISRSWKFNPTKSSLWSITRVSSKWRRTCLSTPRLWSYVNITITDLNVADYSHIRQSELPLDHSAKFPLSMSICHITEESTGATIPPQLVAFLFSFSTCIQELHLFLP</sequence>
<dbReference type="AlphaFoldDB" id="A0AA39U0T5"/>
<evidence type="ECO:0008006" key="3">
    <source>
        <dbReference type="Google" id="ProtNLM"/>
    </source>
</evidence>
<reference evidence="1" key="1">
    <citation type="submission" date="2023-06" db="EMBL/GenBank/DDBJ databases">
        <authorList>
            <consortium name="Lawrence Berkeley National Laboratory"/>
            <person name="Ahrendt S."/>
            <person name="Sahu N."/>
            <person name="Indic B."/>
            <person name="Wong-Bajracharya J."/>
            <person name="Merenyi Z."/>
            <person name="Ke H.-M."/>
            <person name="Monk M."/>
            <person name="Kocsube S."/>
            <person name="Drula E."/>
            <person name="Lipzen A."/>
            <person name="Balint B."/>
            <person name="Henrissat B."/>
            <person name="Andreopoulos B."/>
            <person name="Martin F.M."/>
            <person name="Harder C.B."/>
            <person name="Rigling D."/>
            <person name="Ford K.L."/>
            <person name="Foster G.D."/>
            <person name="Pangilinan J."/>
            <person name="Papanicolaou A."/>
            <person name="Barry K."/>
            <person name="LaButti K."/>
            <person name="Viragh M."/>
            <person name="Koriabine M."/>
            <person name="Yan M."/>
            <person name="Riley R."/>
            <person name="Champramary S."/>
            <person name="Plett K.L."/>
            <person name="Tsai I.J."/>
            <person name="Slot J."/>
            <person name="Sipos G."/>
            <person name="Plett J."/>
            <person name="Nagy L.G."/>
            <person name="Grigoriev I.V."/>
        </authorList>
    </citation>
    <scope>NUCLEOTIDE SEQUENCE</scope>
    <source>
        <strain evidence="1">HWK02</strain>
    </source>
</reference>
<evidence type="ECO:0000313" key="2">
    <source>
        <dbReference type="Proteomes" id="UP001175228"/>
    </source>
</evidence>
<keyword evidence="2" id="KW-1185">Reference proteome</keyword>
<evidence type="ECO:0000313" key="1">
    <source>
        <dbReference type="EMBL" id="KAK0505406.1"/>
    </source>
</evidence>
<name>A0AA39U0T5_9AGAR</name>
<protein>
    <recommendedName>
        <fullName evidence="3">F-box domain-containing protein</fullName>
    </recommendedName>
</protein>